<evidence type="ECO:0000313" key="2">
    <source>
        <dbReference type="Proteomes" id="UP000030300"/>
    </source>
</evidence>
<sequence>MTGARVPATRLDEVLDFLDDTGAVDEPENQVGAFLRGNEVERARSVGAALEAALGSNAPEPWIRVAAAAELLLEEIAAAPADDRMSP</sequence>
<evidence type="ECO:0000313" key="1">
    <source>
        <dbReference type="EMBL" id="AIY19175.2"/>
    </source>
</evidence>
<name>A0A0A1DUS8_NOCSI</name>
<proteinExistence type="predicted"/>
<reference evidence="1 2" key="1">
    <citation type="journal article" date="2015" name="Genome Announc.">
        <title>Complete Genome Sequence of Steroid-Transforming Nocardioides simplex VKM Ac-2033D.</title>
        <authorList>
            <person name="Shtratnikova V.Y."/>
            <person name="Schelkunov M.I."/>
            <person name="Pekov Y.A."/>
            <person name="Fokina V.V."/>
            <person name="Logacheva M.D."/>
            <person name="Sokolov S.L."/>
            <person name="Bragin E.Y."/>
            <person name="Ashapkin V.V."/>
            <person name="Donova M.V."/>
        </authorList>
    </citation>
    <scope>NUCLEOTIDE SEQUENCE [LARGE SCALE GENOMIC DNA]</scope>
    <source>
        <strain evidence="1 2">VKM Ac-2033D</strain>
    </source>
</reference>
<keyword evidence="2" id="KW-1185">Reference proteome</keyword>
<dbReference type="KEGG" id="psim:KR76_24700"/>
<organism evidence="1 2">
    <name type="scientific">Nocardioides simplex</name>
    <name type="common">Arthrobacter simplex</name>
    <dbReference type="NCBI Taxonomy" id="2045"/>
    <lineage>
        <taxon>Bacteria</taxon>
        <taxon>Bacillati</taxon>
        <taxon>Actinomycetota</taxon>
        <taxon>Actinomycetes</taxon>
        <taxon>Propionibacteriales</taxon>
        <taxon>Nocardioidaceae</taxon>
        <taxon>Pimelobacter</taxon>
    </lineage>
</organism>
<accession>A0A0A1DUS8</accession>
<protein>
    <submittedName>
        <fullName evidence="1">Uncharacterized protein</fullName>
    </submittedName>
</protein>
<dbReference type="AlphaFoldDB" id="A0A0A1DUS8"/>
<gene>
    <name evidence="1" type="ORF">KR76_24700</name>
</gene>
<dbReference type="EMBL" id="CP009896">
    <property type="protein sequence ID" value="AIY19175.2"/>
    <property type="molecule type" value="Genomic_DNA"/>
</dbReference>
<dbReference type="Proteomes" id="UP000030300">
    <property type="component" value="Chromosome"/>
</dbReference>
<dbReference type="HOGENOM" id="CLU_2480247_0_0_11"/>